<accession>A0ABR7PE24</accession>
<dbReference type="Proteomes" id="UP000661649">
    <property type="component" value="Unassembled WGS sequence"/>
</dbReference>
<organism evidence="2 3">
    <name type="scientific">Blautia stercoris</name>
    <dbReference type="NCBI Taxonomy" id="871664"/>
    <lineage>
        <taxon>Bacteria</taxon>
        <taxon>Bacillati</taxon>
        <taxon>Bacillota</taxon>
        <taxon>Clostridia</taxon>
        <taxon>Lachnospirales</taxon>
        <taxon>Lachnospiraceae</taxon>
        <taxon>Blautia</taxon>
    </lineage>
</organism>
<feature type="region of interest" description="Disordered" evidence="1">
    <location>
        <begin position="18"/>
        <end position="39"/>
    </location>
</feature>
<reference evidence="2 3" key="1">
    <citation type="submission" date="2020-08" db="EMBL/GenBank/DDBJ databases">
        <title>Genome public.</title>
        <authorList>
            <person name="Liu C."/>
            <person name="Sun Q."/>
        </authorList>
    </citation>
    <scope>NUCLEOTIDE SEQUENCE [LARGE SCALE GENOMIC DNA]</scope>
    <source>
        <strain evidence="2 3">3_YM_SP_D4_24.mj</strain>
    </source>
</reference>
<evidence type="ECO:0000313" key="3">
    <source>
        <dbReference type="Proteomes" id="UP000661649"/>
    </source>
</evidence>
<protein>
    <submittedName>
        <fullName evidence="2">Uncharacterized protein</fullName>
    </submittedName>
</protein>
<gene>
    <name evidence="2" type="ORF">H8712_13340</name>
</gene>
<proteinExistence type="predicted"/>
<evidence type="ECO:0000256" key="1">
    <source>
        <dbReference type="SAM" id="MobiDB-lite"/>
    </source>
</evidence>
<sequence length="87" mass="10371">MGIDWEEILDAEGEDLESAYTDSLPDSEPYPNGYGEPMRENRLTPEEIKKITLERKERWKKYKEEYEEFFGEEFELELADDRSTGKK</sequence>
<comment type="caution">
    <text evidence="2">The sequence shown here is derived from an EMBL/GenBank/DDBJ whole genome shotgun (WGS) entry which is preliminary data.</text>
</comment>
<dbReference type="EMBL" id="JACRTP010000006">
    <property type="protein sequence ID" value="MBC8629574.1"/>
    <property type="molecule type" value="Genomic_DNA"/>
</dbReference>
<evidence type="ECO:0000313" key="2">
    <source>
        <dbReference type="EMBL" id="MBC8629574.1"/>
    </source>
</evidence>
<dbReference type="RefSeq" id="WP_187559078.1">
    <property type="nucleotide sequence ID" value="NZ_JACRTP010000006.1"/>
</dbReference>
<name>A0ABR7PE24_9FIRM</name>
<keyword evidence="3" id="KW-1185">Reference proteome</keyword>